<comment type="caution">
    <text evidence="1">The sequence shown here is derived from an EMBL/GenBank/DDBJ whole genome shotgun (WGS) entry which is preliminary data.</text>
</comment>
<name>A0ABX1PDV4_9CYAN</name>
<evidence type="ECO:0000313" key="2">
    <source>
        <dbReference type="Proteomes" id="UP000718564"/>
    </source>
</evidence>
<evidence type="ECO:0000313" key="1">
    <source>
        <dbReference type="EMBL" id="NMG22489.1"/>
    </source>
</evidence>
<dbReference type="RefSeq" id="WP_169157684.1">
    <property type="nucleotide sequence ID" value="NZ_CAWPJE010000267.1"/>
</dbReference>
<gene>
    <name evidence="1" type="ORF">DP116_24785</name>
</gene>
<accession>A0ABX1PDV4</accession>
<dbReference type="SUPFAM" id="SSF47240">
    <property type="entry name" value="Ferritin-like"/>
    <property type="match status" value="1"/>
</dbReference>
<protein>
    <submittedName>
        <fullName evidence="1">Uncharacterized protein</fullName>
    </submittedName>
</protein>
<reference evidence="1 2" key="1">
    <citation type="submission" date="2018-06" db="EMBL/GenBank/DDBJ databases">
        <title>Comparative genomics of Brasilonema spp. strains.</title>
        <authorList>
            <person name="Alvarenga D.O."/>
            <person name="Fiore M.F."/>
            <person name="Varani A.M."/>
        </authorList>
    </citation>
    <scope>NUCLEOTIDE SEQUENCE [LARGE SCALE GENOMIC DNA]</scope>
    <source>
        <strain evidence="1 2">SPC951</strain>
    </source>
</reference>
<keyword evidence="2" id="KW-1185">Reference proteome</keyword>
<sequence>MIAKLFKIQQTPFQAEPPLYLKAGKKFFSLIKEPGETEFIHQIDYIRVPGKTNDFLIYRSLNDRNIRPEIIVHTKSTLASQHENDASEILAKKTGFWSYKDILSPEALASVKLPSPEVATKEHIQEILAYDKVTEGDSLRFFNYVASTSLDMPKEFWPVMVLWLCDEMNHHAGFKTAYHKLFGVAPVMEAALAVEESDFGQFDSIMKEPFKLLVALTYDEASTINGYKHDLAVYKIIGQPFTNFLRRVNADESWHFSKFANLAAKYFPERIAEVPKILEEVKSLDGRPYKRTFLFDHDPSVEAQFTKAAQDKACDIVLKVLTKKMDWWRSQQNGCRLNSY</sequence>
<proteinExistence type="predicted"/>
<dbReference type="InterPro" id="IPR009078">
    <property type="entry name" value="Ferritin-like_SF"/>
</dbReference>
<dbReference type="EMBL" id="QMEB01000266">
    <property type="protein sequence ID" value="NMG22489.1"/>
    <property type="molecule type" value="Genomic_DNA"/>
</dbReference>
<dbReference type="Proteomes" id="UP000718564">
    <property type="component" value="Unassembled WGS sequence"/>
</dbReference>
<organism evidence="1 2">
    <name type="scientific">Brasilonema bromeliae SPC951</name>
    <dbReference type="NCBI Taxonomy" id="385972"/>
    <lineage>
        <taxon>Bacteria</taxon>
        <taxon>Bacillati</taxon>
        <taxon>Cyanobacteriota</taxon>
        <taxon>Cyanophyceae</taxon>
        <taxon>Nostocales</taxon>
        <taxon>Scytonemataceae</taxon>
        <taxon>Brasilonema</taxon>
        <taxon>Bromeliae group (in: Brasilonema)</taxon>
    </lineage>
</organism>